<feature type="compositionally biased region" description="Basic and acidic residues" evidence="1">
    <location>
        <begin position="166"/>
        <end position="175"/>
    </location>
</feature>
<dbReference type="Pfam" id="PF06073">
    <property type="entry name" value="DUF934"/>
    <property type="match status" value="1"/>
</dbReference>
<dbReference type="RefSeq" id="WP_083255842.1">
    <property type="nucleotide sequence ID" value="NZ_MCRJ01000112.1"/>
</dbReference>
<evidence type="ECO:0008006" key="4">
    <source>
        <dbReference type="Google" id="ProtNLM"/>
    </source>
</evidence>
<evidence type="ECO:0000256" key="1">
    <source>
        <dbReference type="SAM" id="MobiDB-lite"/>
    </source>
</evidence>
<accession>A0A1E3GYD3</accession>
<dbReference type="EMBL" id="MCRJ01000112">
    <property type="protein sequence ID" value="ODN69068.1"/>
    <property type="molecule type" value="Genomic_DNA"/>
</dbReference>
<dbReference type="PATRIC" id="fig|1439726.3.peg.3832"/>
<evidence type="ECO:0000313" key="2">
    <source>
        <dbReference type="EMBL" id="ODN69068.1"/>
    </source>
</evidence>
<sequence>MTAIPTISEPKAVSAATPSATDVYRDGAFVADDWRHLVSDEEIPAEGRVFLSLTRFLAEAEALAGDNRAIGVRIEPGEKVADLVPYLDRLPAIALVFPKFVDGRAYSQATLLRDKYGFAADLRAVGDVLIDQIGYMRRVGFTTFEIRNEPTRRALESGRDPEVKRYYQPAFRKEPPAGTRPWMRRAED</sequence>
<evidence type="ECO:0000313" key="3">
    <source>
        <dbReference type="Proteomes" id="UP000094622"/>
    </source>
</evidence>
<name>A0A1E3GYD3_9HYPH</name>
<dbReference type="PIRSF" id="PIRSF030820">
    <property type="entry name" value="UCP030820"/>
    <property type="match status" value="1"/>
</dbReference>
<protein>
    <recommendedName>
        <fullName evidence="4">Oxidoreductase</fullName>
    </recommendedName>
</protein>
<dbReference type="Proteomes" id="UP000094622">
    <property type="component" value="Unassembled WGS sequence"/>
</dbReference>
<dbReference type="InterPro" id="IPR008318">
    <property type="entry name" value="UCP030820"/>
</dbReference>
<comment type="caution">
    <text evidence="2">The sequence shown here is derived from an EMBL/GenBank/DDBJ whole genome shotgun (WGS) entry which is preliminary data.</text>
</comment>
<organism evidence="2 3">
    <name type="scientific">Methylobrevis pamukkalensis</name>
    <dbReference type="NCBI Taxonomy" id="1439726"/>
    <lineage>
        <taxon>Bacteria</taxon>
        <taxon>Pseudomonadati</taxon>
        <taxon>Pseudomonadota</taxon>
        <taxon>Alphaproteobacteria</taxon>
        <taxon>Hyphomicrobiales</taxon>
        <taxon>Pleomorphomonadaceae</taxon>
        <taxon>Methylobrevis</taxon>
    </lineage>
</organism>
<keyword evidence="3" id="KW-1185">Reference proteome</keyword>
<dbReference type="OrthoDB" id="9800421at2"/>
<dbReference type="AlphaFoldDB" id="A0A1E3GYD3"/>
<reference evidence="2 3" key="1">
    <citation type="submission" date="2016-07" db="EMBL/GenBank/DDBJ databases">
        <title>Draft Genome Sequence of Methylobrevis pamukkalensis PK2.</title>
        <authorList>
            <person name="Vasilenko O.V."/>
            <person name="Doronina N.V."/>
            <person name="Shmareva M.N."/>
            <person name="Tarlachkov S.V."/>
            <person name="Mustakhimov I."/>
            <person name="Trotsenko Y.A."/>
        </authorList>
    </citation>
    <scope>NUCLEOTIDE SEQUENCE [LARGE SCALE GENOMIC DNA]</scope>
    <source>
        <strain evidence="2 3">PK2</strain>
    </source>
</reference>
<gene>
    <name evidence="2" type="ORF">A6302_03635</name>
</gene>
<proteinExistence type="predicted"/>
<feature type="region of interest" description="Disordered" evidence="1">
    <location>
        <begin position="166"/>
        <end position="188"/>
    </location>
</feature>